<evidence type="ECO:0000259" key="1">
    <source>
        <dbReference type="PROSITE" id="PS50172"/>
    </source>
</evidence>
<dbReference type="InterPro" id="IPR001357">
    <property type="entry name" value="BRCT_dom"/>
</dbReference>
<name>A0A7X3G7K7_9STRE</name>
<dbReference type="SUPFAM" id="SSF52113">
    <property type="entry name" value="BRCT domain"/>
    <property type="match status" value="1"/>
</dbReference>
<feature type="domain" description="BRCT" evidence="1">
    <location>
        <begin position="1"/>
        <end position="93"/>
    </location>
</feature>
<dbReference type="EMBL" id="WSRS01000008">
    <property type="protein sequence ID" value="MVX58382.1"/>
    <property type="molecule type" value="Genomic_DNA"/>
</dbReference>
<dbReference type="Pfam" id="PF00533">
    <property type="entry name" value="BRCT"/>
    <property type="match status" value="1"/>
</dbReference>
<reference evidence="2 3" key="1">
    <citation type="submission" date="2019-12" db="EMBL/GenBank/DDBJ databases">
        <title>Microbes associate with the intestines of laboratory mice.</title>
        <authorList>
            <person name="Navarre W."/>
            <person name="Wong E."/>
        </authorList>
    </citation>
    <scope>NUCLEOTIDE SEQUENCE [LARGE SCALE GENOMIC DNA]</scope>
    <source>
        <strain evidence="2 3">NM51_B2-22</strain>
    </source>
</reference>
<dbReference type="Proteomes" id="UP000461595">
    <property type="component" value="Unassembled WGS sequence"/>
</dbReference>
<evidence type="ECO:0000313" key="3">
    <source>
        <dbReference type="Proteomes" id="UP000461595"/>
    </source>
</evidence>
<proteinExistence type="predicted"/>
<dbReference type="OrthoDB" id="2222770at2"/>
<dbReference type="PROSITE" id="PS50172">
    <property type="entry name" value="BRCT"/>
    <property type="match status" value="1"/>
</dbReference>
<accession>A0A7X3G7K7</accession>
<dbReference type="InterPro" id="IPR036420">
    <property type="entry name" value="BRCT_dom_sf"/>
</dbReference>
<dbReference type="RefSeq" id="WP_160332207.1">
    <property type="nucleotide sequence ID" value="NZ_WSRS01000008.1"/>
</dbReference>
<protein>
    <recommendedName>
        <fullName evidence="1">BRCT domain-containing protein</fullName>
    </recommendedName>
</protein>
<organism evidence="2 3">
    <name type="scientific">Streptococcus danieliae</name>
    <dbReference type="NCBI Taxonomy" id="747656"/>
    <lineage>
        <taxon>Bacteria</taxon>
        <taxon>Bacillati</taxon>
        <taxon>Bacillota</taxon>
        <taxon>Bacilli</taxon>
        <taxon>Lactobacillales</taxon>
        <taxon>Streptococcaceae</taxon>
        <taxon>Streptococcus</taxon>
    </lineage>
</organism>
<sequence length="93" mass="10695">MDFKDKIVVITGSLRPLSRKDAIRLLEARGAIVHAYISAATNILITGHRQLDLFQPEKRSKKYQAAMRRIAEGQVIEIVTQDRFFQLVKESQR</sequence>
<dbReference type="Gene3D" id="3.40.50.10190">
    <property type="entry name" value="BRCT domain"/>
    <property type="match status" value="1"/>
</dbReference>
<dbReference type="AlphaFoldDB" id="A0A7X3G7K7"/>
<gene>
    <name evidence="2" type="ORF">E5983_01780</name>
</gene>
<evidence type="ECO:0000313" key="2">
    <source>
        <dbReference type="EMBL" id="MVX58382.1"/>
    </source>
</evidence>
<dbReference type="CDD" id="cd17748">
    <property type="entry name" value="BRCT_DNA_ligase_like"/>
    <property type="match status" value="1"/>
</dbReference>
<comment type="caution">
    <text evidence="2">The sequence shown here is derived from an EMBL/GenBank/DDBJ whole genome shotgun (WGS) entry which is preliminary data.</text>
</comment>